<evidence type="ECO:0000256" key="4">
    <source>
        <dbReference type="ARBA" id="ARBA00023125"/>
    </source>
</evidence>
<evidence type="ECO:0000256" key="3">
    <source>
        <dbReference type="ARBA" id="ARBA00022705"/>
    </source>
</evidence>
<proteinExistence type="inferred from homology"/>
<comment type="subcellular location">
    <subcellularLocation>
        <location evidence="1">Nucleus</location>
    </subcellularLocation>
</comment>
<feature type="region of interest" description="Disordered" evidence="6">
    <location>
        <begin position="96"/>
        <end position="170"/>
    </location>
</feature>
<dbReference type="AlphaFoldDB" id="A0AAI8VWS6"/>
<dbReference type="GO" id="GO:0003677">
    <property type="term" value="F:DNA binding"/>
    <property type="evidence" value="ECO:0007669"/>
    <property type="project" value="UniProtKB-KW"/>
</dbReference>
<comment type="caution">
    <text evidence="8">The sequence shown here is derived from an EMBL/GenBank/DDBJ whole genome shotgun (WGS) entry which is preliminary data.</text>
</comment>
<name>A0AAI8VWS6_9PEZI</name>
<protein>
    <submittedName>
        <fullName evidence="8">Uu.00g076550.m01.CDS01</fullName>
    </submittedName>
</protein>
<feature type="domain" description="ORC6 first cyclin-like" evidence="7">
    <location>
        <begin position="10"/>
        <end position="94"/>
    </location>
</feature>
<reference evidence="8" key="1">
    <citation type="submission" date="2023-10" db="EMBL/GenBank/DDBJ databases">
        <authorList>
            <person name="Hackl T."/>
        </authorList>
    </citation>
    <scope>NUCLEOTIDE SEQUENCE</scope>
</reference>
<gene>
    <name evidence="8" type="ORF">KHLLAP_LOCUS12498</name>
</gene>
<keyword evidence="5" id="KW-0539">Nucleus</keyword>
<dbReference type="Pfam" id="PF05460">
    <property type="entry name" value="ORC6"/>
    <property type="match status" value="1"/>
</dbReference>
<keyword evidence="9" id="KW-1185">Reference proteome</keyword>
<evidence type="ECO:0000256" key="2">
    <source>
        <dbReference type="ARBA" id="ARBA00010840"/>
    </source>
</evidence>
<evidence type="ECO:0000256" key="5">
    <source>
        <dbReference type="ARBA" id="ARBA00023242"/>
    </source>
</evidence>
<organism evidence="8 9">
    <name type="scientific">Anthostomella pinea</name>
    <dbReference type="NCBI Taxonomy" id="933095"/>
    <lineage>
        <taxon>Eukaryota</taxon>
        <taxon>Fungi</taxon>
        <taxon>Dikarya</taxon>
        <taxon>Ascomycota</taxon>
        <taxon>Pezizomycotina</taxon>
        <taxon>Sordariomycetes</taxon>
        <taxon>Xylariomycetidae</taxon>
        <taxon>Xylariales</taxon>
        <taxon>Xylariaceae</taxon>
        <taxon>Anthostomella</taxon>
    </lineage>
</organism>
<evidence type="ECO:0000256" key="1">
    <source>
        <dbReference type="ARBA" id="ARBA00004123"/>
    </source>
</evidence>
<accession>A0AAI8VWS6</accession>
<comment type="similarity">
    <text evidence="2">Belongs to the ORC6 family.</text>
</comment>
<feature type="compositionally biased region" description="Polar residues" evidence="6">
    <location>
        <begin position="119"/>
        <end position="136"/>
    </location>
</feature>
<evidence type="ECO:0000256" key="6">
    <source>
        <dbReference type="SAM" id="MobiDB-lite"/>
    </source>
</evidence>
<dbReference type="GO" id="GO:0006260">
    <property type="term" value="P:DNA replication"/>
    <property type="evidence" value="ECO:0007669"/>
    <property type="project" value="UniProtKB-KW"/>
</dbReference>
<sequence length="394" mass="44130">MSRTLEPTLLSLIPTHSTALPPPLLELASSLLAQSRNSAGSLKQEEEVARSYACAHIACERLKISLDLPPIQPRPPIPPRIYNRLYTHLDNVLPASSVGKSGRVRTPNSKLREAGGLFTSRSAQRIPSRGTPSKDNSLAKYRSPAAKGEATPTKSTGKRPPQVPAKKKAGGVTSALPAWIRPTIQLLCKELDDERIGRTVLAGMMTIAAPNGRRTKDEWVNEHLTPLLAAIYFLVSSQLYVMEQGKDLDKKQYARLRKSILNVLEHAQEKVTVKGMDEDELWIGWADIGSKDVDDALTRVVGNGWQRDEWFAGIKNLVATDEPEEEAADVEMEDGDGRISEKLHRQRPDTMFQSKWDMTERKREEYRVWKEGILRQIEEVERRQEVGIEVDSTT</sequence>
<dbReference type="InterPro" id="IPR008721">
    <property type="entry name" value="ORC6_cyclin_first"/>
</dbReference>
<evidence type="ECO:0000259" key="7">
    <source>
        <dbReference type="Pfam" id="PF05460"/>
    </source>
</evidence>
<dbReference type="Proteomes" id="UP001295740">
    <property type="component" value="Unassembled WGS sequence"/>
</dbReference>
<dbReference type="EMBL" id="CAUWAG010000018">
    <property type="protein sequence ID" value="CAJ2512030.1"/>
    <property type="molecule type" value="Genomic_DNA"/>
</dbReference>
<keyword evidence="4" id="KW-0238">DNA-binding</keyword>
<evidence type="ECO:0000313" key="9">
    <source>
        <dbReference type="Proteomes" id="UP001295740"/>
    </source>
</evidence>
<keyword evidence="3" id="KW-0235">DNA replication</keyword>
<evidence type="ECO:0000313" key="8">
    <source>
        <dbReference type="EMBL" id="CAJ2512030.1"/>
    </source>
</evidence>
<dbReference type="GO" id="GO:0005664">
    <property type="term" value="C:nuclear origin of replication recognition complex"/>
    <property type="evidence" value="ECO:0007669"/>
    <property type="project" value="InterPro"/>
</dbReference>